<dbReference type="Pfam" id="PF17120">
    <property type="entry name" value="zf-RING_16"/>
    <property type="match status" value="1"/>
</dbReference>
<accession>A0A061AKG5</accession>
<feature type="compositionally biased region" description="Polar residues" evidence="4">
    <location>
        <begin position="1005"/>
        <end position="1015"/>
    </location>
</feature>
<dbReference type="PROSITE" id="PS50082">
    <property type="entry name" value="WD_REPEATS_2"/>
    <property type="match status" value="2"/>
</dbReference>
<dbReference type="Gene3D" id="2.130.10.10">
    <property type="entry name" value="YVTN repeat-like/Quinoprotein amine dehydrogenase"/>
    <property type="match status" value="2"/>
</dbReference>
<name>A0A061AKG5_RHOTO</name>
<dbReference type="PANTHER" id="PTHR46170">
    <property type="entry name" value="GATOR COMPLEX PROTEIN WDR59"/>
    <property type="match status" value="1"/>
</dbReference>
<feature type="region of interest" description="Disordered" evidence="4">
    <location>
        <begin position="1"/>
        <end position="40"/>
    </location>
</feature>
<keyword evidence="2" id="KW-0677">Repeat</keyword>
<dbReference type="SMART" id="SM00320">
    <property type="entry name" value="WD40"/>
    <property type="match status" value="6"/>
</dbReference>
<feature type="compositionally biased region" description="Low complexity" evidence="4">
    <location>
        <begin position="567"/>
        <end position="577"/>
    </location>
</feature>
<evidence type="ECO:0000256" key="1">
    <source>
        <dbReference type="ARBA" id="ARBA00022574"/>
    </source>
</evidence>
<feature type="repeat" description="WD" evidence="3">
    <location>
        <begin position="142"/>
        <end position="179"/>
    </location>
</feature>
<feature type="region of interest" description="Disordered" evidence="4">
    <location>
        <begin position="999"/>
        <end position="1030"/>
    </location>
</feature>
<dbReference type="PANTHER" id="PTHR46170:SF1">
    <property type="entry name" value="GATOR COMPLEX PROTEIN WDR59"/>
    <property type="match status" value="1"/>
</dbReference>
<dbReference type="InterPro" id="IPR019775">
    <property type="entry name" value="WD40_repeat_CS"/>
</dbReference>
<dbReference type="GO" id="GO:0035859">
    <property type="term" value="C:Seh1-associated complex"/>
    <property type="evidence" value="ECO:0007669"/>
    <property type="project" value="TreeGrafter"/>
</dbReference>
<dbReference type="InterPro" id="IPR049566">
    <property type="entry name" value="WDR59_RTC1-like_RING_Znf"/>
</dbReference>
<feature type="domain" description="WDR59/RTC1-like RING zinc finger" evidence="5">
    <location>
        <begin position="1277"/>
        <end position="1327"/>
    </location>
</feature>
<dbReference type="InterPro" id="IPR036322">
    <property type="entry name" value="WD40_repeat_dom_sf"/>
</dbReference>
<keyword evidence="1 3" id="KW-0853">WD repeat</keyword>
<evidence type="ECO:0000256" key="2">
    <source>
        <dbReference type="ARBA" id="ARBA00022737"/>
    </source>
</evidence>
<dbReference type="InterPro" id="IPR001680">
    <property type="entry name" value="WD40_rpt"/>
</dbReference>
<gene>
    <name evidence="6" type="ORF">RHTO0S_01e07558g</name>
</gene>
<sequence>MADASPHSADPTTPPRQNSIRDGAPTLDDEPSLPSFEPDHEDTFHQLMSIMIDEPIGSMSISPANRDVALGARKGLFIVDLQNPYDPPRFLPHNSSWEVADVQWNPFPHRSEWVVSTSNQQAVVYNLSLSPSLSSSPVEHTLYGHTRAVTDINWSPGSPEVLATCAMDGWVMAWDLRAGYGKGGGRGRGRKPIWRVCGWGAPATQVKFNRREPHVIASSHANVVNIWDDRMGAEPVTTIKGHTAKIYGIDWCRKDSKQIITCSLDKSFKSWRISDTETPVRTVETTSPIWRARWLPFGDGMLTLPQRSDHALSVWSVKNIDEANEAGEKPKPVVRFEGAREGVKEFVWRTRGGEDLESDDRQFQLVTWAKDRRLRLWPISEQIAKDVGHVKGSRIQVPVTRRGGPDISYRSFAEAPAPPLPLTFSPPTPNSATKAIPSGASLLSTSFSQSPASSPSLLTSSLLKSNLTSSASANKENLLASPLPYPLPSAGQRASAATMTTTKVRSRRQKEHDRLAWMEGVKIIRPPQAVEAGAAEAGDDEEEADAGAGGEEHETPEAALAKADSVARGTDAGTATAREGEETERAESVMSRESMQTGTAVGKDVLYANLGEEITSVVRRFPRVNFEKVHVAGRTCTVSLYCPLFIRATFSFPKGYPASSPPAIELERSIDVSLKQRANILQGVRRLMSLRAERGLPSFEQALRYLLGDRSVERAEEEEDDEAEEGLEGSLMNNLTADILRNNINVPPPRRGGASFGPSGQLVVFFPTNVFVAPGSDMDGTTSPPNEPELPKRKFPLRLSEVFGYLPSESTDYEGDYQETDEALQVTRTHNLRSYPSMRDRSRAVAPHGEMSPSFSTVVKIKDVSHLTVNSPARSFSSLGKPAVDVARENALGAIAAKDLLLAKIWTTVVAFFESGLPGDAGAGSPRLDSLLAERMLQELLKYLAYLRDIQTLGIIACLLEIHTRDVEMASRLRSAGRPPEIDYFSQRHRPIEPVVDIDFEDGSGEQTPLPTTASLPRLRGSDGSSFSPKPSWANLSGFFNSSMLSLRSASPNSPSSPDRSGSGGTRPPSRGGKSSPSSLSPGVMSARSPLRVQQAHHMTPQHPSGGSTPLARDGDETAGESREQRTKTSPNVTFGATSVALIPSKATAQAALSGDDEKPRQLKRVAVTFNQTMHLHKPFPWWLSPRAQLELELIRLSYAELLNRWGRDVERAQVLKLCRAAVEQSSARLAVARDRIQEMNGLGKTATIEQQRTCTRCGTSVKSAEPTCPKCRLRQRAVICILCHLPVNGLVQSCSTCCHVGHLSCLSSWFSSSPTCPTGCGCSCITEGGSSGLFSLPHPPSSSSASVSASATPTSTHSLPLPLLLPSSARRFTKSVDPPVKPPARVGVGAEQRETEGEKVVVVSRPTRVVVPSWAAAAGAKASPR</sequence>
<feature type="compositionally biased region" description="Basic and acidic residues" evidence="4">
    <location>
        <begin position="578"/>
        <end position="587"/>
    </location>
</feature>
<evidence type="ECO:0000313" key="6">
    <source>
        <dbReference type="EMBL" id="CDR35808.1"/>
    </source>
</evidence>
<dbReference type="OrthoDB" id="311712at2759"/>
<dbReference type="InterPro" id="IPR049567">
    <property type="entry name" value="WDR59-like"/>
</dbReference>
<evidence type="ECO:0000256" key="3">
    <source>
        <dbReference type="PROSITE-ProRule" id="PRU00221"/>
    </source>
</evidence>
<dbReference type="EMBL" id="LK052936">
    <property type="protein sequence ID" value="CDR35808.1"/>
    <property type="molecule type" value="Genomic_DNA"/>
</dbReference>
<dbReference type="GO" id="GO:0035591">
    <property type="term" value="F:signaling adaptor activity"/>
    <property type="evidence" value="ECO:0007669"/>
    <property type="project" value="TreeGrafter"/>
</dbReference>
<feature type="repeat" description="WD" evidence="3">
    <location>
        <begin position="239"/>
        <end position="281"/>
    </location>
</feature>
<dbReference type="GO" id="GO:1904263">
    <property type="term" value="P:positive regulation of TORC1 signaling"/>
    <property type="evidence" value="ECO:0007669"/>
    <property type="project" value="TreeGrafter"/>
</dbReference>
<protein>
    <submittedName>
        <fullName evidence="6">RHTO0S01e07558g1_1</fullName>
    </submittedName>
</protein>
<dbReference type="Pfam" id="PF00400">
    <property type="entry name" value="WD40"/>
    <property type="match status" value="2"/>
</dbReference>
<dbReference type="InterPro" id="IPR015943">
    <property type="entry name" value="WD40/YVTN_repeat-like_dom_sf"/>
</dbReference>
<feature type="compositionally biased region" description="Low complexity" evidence="4">
    <location>
        <begin position="1047"/>
        <end position="1083"/>
    </location>
</feature>
<feature type="region of interest" description="Disordered" evidence="4">
    <location>
        <begin position="483"/>
        <end position="511"/>
    </location>
</feature>
<dbReference type="PROSITE" id="PS50294">
    <property type="entry name" value="WD_REPEATS_REGION"/>
    <property type="match status" value="1"/>
</dbReference>
<dbReference type="SUPFAM" id="SSF50978">
    <property type="entry name" value="WD40 repeat-like"/>
    <property type="match status" value="1"/>
</dbReference>
<feature type="compositionally biased region" description="Basic and acidic residues" evidence="4">
    <location>
        <begin position="1113"/>
        <end position="1127"/>
    </location>
</feature>
<dbReference type="GO" id="GO:0034198">
    <property type="term" value="P:cellular response to amino acid starvation"/>
    <property type="evidence" value="ECO:0007669"/>
    <property type="project" value="TreeGrafter"/>
</dbReference>
<evidence type="ECO:0000256" key="4">
    <source>
        <dbReference type="SAM" id="MobiDB-lite"/>
    </source>
</evidence>
<evidence type="ECO:0000259" key="5">
    <source>
        <dbReference type="Pfam" id="PF17120"/>
    </source>
</evidence>
<feature type="region of interest" description="Disordered" evidence="4">
    <location>
        <begin position="1047"/>
        <end position="1133"/>
    </location>
</feature>
<dbReference type="PROSITE" id="PS00678">
    <property type="entry name" value="WD_REPEATS_1"/>
    <property type="match status" value="1"/>
</dbReference>
<dbReference type="GO" id="GO:0005774">
    <property type="term" value="C:vacuolar membrane"/>
    <property type="evidence" value="ECO:0007669"/>
    <property type="project" value="TreeGrafter"/>
</dbReference>
<proteinExistence type="predicted"/>
<feature type="region of interest" description="Disordered" evidence="4">
    <location>
        <begin position="1373"/>
        <end position="1400"/>
    </location>
</feature>
<feature type="region of interest" description="Disordered" evidence="4">
    <location>
        <begin position="531"/>
        <end position="597"/>
    </location>
</feature>
<organism evidence="6">
    <name type="scientific">Rhodotorula toruloides</name>
    <name type="common">Yeast</name>
    <name type="synonym">Rhodosporidium toruloides</name>
    <dbReference type="NCBI Taxonomy" id="5286"/>
    <lineage>
        <taxon>Eukaryota</taxon>
        <taxon>Fungi</taxon>
        <taxon>Dikarya</taxon>
        <taxon>Basidiomycota</taxon>
        <taxon>Pucciniomycotina</taxon>
        <taxon>Microbotryomycetes</taxon>
        <taxon>Sporidiobolales</taxon>
        <taxon>Sporidiobolaceae</taxon>
        <taxon>Rhodotorula</taxon>
    </lineage>
</organism>
<reference evidence="6" key="1">
    <citation type="journal article" date="2014" name="Genome Announc.">
        <title>Draft genome sequence of Rhodosporidium toruloides CECT1137, an oleaginous yeast of biotechnological interest.</title>
        <authorList>
            <person name="Morin N."/>
            <person name="Calcas X."/>
            <person name="Devillers H."/>
            <person name="Durrens P."/>
            <person name="Sherman D.J."/>
            <person name="Nicaud J.-M."/>
            <person name="Neuveglise C."/>
        </authorList>
    </citation>
    <scope>NUCLEOTIDE SEQUENCE</scope>
    <source>
        <strain evidence="6">CECT1137</strain>
    </source>
</reference>